<dbReference type="SMART" id="SM00499">
    <property type="entry name" value="AAI"/>
    <property type="match status" value="1"/>
</dbReference>
<dbReference type="FunFam" id="1.10.110.10:FF:000001">
    <property type="entry name" value="Bifunctional inhibitor/lipid-transfer protein/seed storage 2S albumin superfamily protein"/>
    <property type="match status" value="1"/>
</dbReference>
<sequence>MGSKGNLALSLAMFLLFLGFATSDINQDKAECTDKLLGLAGCLPYATSQSKVPTPDCCSGLKVVIDKSKRCLCILINDRDDPNLGIKINVTLALNLPTVCHTPTNITQCIDLLHLAPNSKEAKVFEGFQKALSNKTDSTPSPSVSNNATSQGTNNKSGSEWGKRWLVADVVLPFILISHLFLFVV</sequence>
<evidence type="ECO:0000256" key="1">
    <source>
        <dbReference type="ARBA" id="ARBA00004609"/>
    </source>
</evidence>
<keyword evidence="8" id="KW-0449">Lipoprotein</keyword>
<comment type="similarity">
    <text evidence="2">Belongs to the plant LTP family.</text>
</comment>
<dbReference type="Proteomes" id="UP000075243">
    <property type="component" value="Unassembled WGS sequence"/>
</dbReference>
<evidence type="ECO:0000256" key="7">
    <source>
        <dbReference type="ARBA" id="ARBA00023180"/>
    </source>
</evidence>
<feature type="chain" id="PRO_5007587613" evidence="11">
    <location>
        <begin position="24"/>
        <end position="185"/>
    </location>
</feature>
<reference evidence="13" key="1">
    <citation type="journal article" date="2012" name="Nat. Biotechnol.">
        <title>Draft genome sequence of pigeonpea (Cajanus cajan), an orphan legume crop of resource-poor farmers.</title>
        <authorList>
            <person name="Varshney R.K."/>
            <person name="Chen W."/>
            <person name="Li Y."/>
            <person name="Bharti A.K."/>
            <person name="Saxena R.K."/>
            <person name="Schlueter J.A."/>
            <person name="Donoghue M.T."/>
            <person name="Azam S."/>
            <person name="Fan G."/>
            <person name="Whaley A.M."/>
            <person name="Farmer A.D."/>
            <person name="Sheridan J."/>
            <person name="Iwata A."/>
            <person name="Tuteja R."/>
            <person name="Penmetsa R.V."/>
            <person name="Wu W."/>
            <person name="Upadhyaya H.D."/>
            <person name="Yang S.P."/>
            <person name="Shah T."/>
            <person name="Saxena K.B."/>
            <person name="Michael T."/>
            <person name="McCombie W.R."/>
            <person name="Yang B."/>
            <person name="Zhang G."/>
            <person name="Yang H."/>
            <person name="Wang J."/>
            <person name="Spillane C."/>
            <person name="Cook D.R."/>
            <person name="May G.D."/>
            <person name="Xu X."/>
            <person name="Jackson S.A."/>
        </authorList>
    </citation>
    <scope>NUCLEOTIDE SEQUENCE [LARGE SCALE GENOMIC DNA]</scope>
</reference>
<dbReference type="OrthoDB" id="1938537at2759"/>
<dbReference type="PANTHER" id="PTHR33044">
    <property type="entry name" value="BIFUNCTIONAL INHIBITOR/LIPID-TRANSFER PROTEIN/SEED STORAGE 2S ALBUMIN SUPERFAMILY PROTEIN-RELATED"/>
    <property type="match status" value="1"/>
</dbReference>
<organism evidence="13 14">
    <name type="scientific">Cajanus cajan</name>
    <name type="common">Pigeon pea</name>
    <name type="synonym">Cajanus indicus</name>
    <dbReference type="NCBI Taxonomy" id="3821"/>
    <lineage>
        <taxon>Eukaryota</taxon>
        <taxon>Viridiplantae</taxon>
        <taxon>Streptophyta</taxon>
        <taxon>Embryophyta</taxon>
        <taxon>Tracheophyta</taxon>
        <taxon>Spermatophyta</taxon>
        <taxon>Magnoliopsida</taxon>
        <taxon>eudicotyledons</taxon>
        <taxon>Gunneridae</taxon>
        <taxon>Pentapetalae</taxon>
        <taxon>rosids</taxon>
        <taxon>fabids</taxon>
        <taxon>Fabales</taxon>
        <taxon>Fabaceae</taxon>
        <taxon>Papilionoideae</taxon>
        <taxon>50 kb inversion clade</taxon>
        <taxon>NPAAA clade</taxon>
        <taxon>indigoferoid/millettioid clade</taxon>
        <taxon>Phaseoleae</taxon>
        <taxon>Cajanus</taxon>
    </lineage>
</organism>
<proteinExistence type="inferred from homology"/>
<evidence type="ECO:0000256" key="9">
    <source>
        <dbReference type="SAM" id="MobiDB-lite"/>
    </source>
</evidence>
<dbReference type="AlphaFoldDB" id="A0A151QZQ6"/>
<feature type="region of interest" description="Disordered" evidence="9">
    <location>
        <begin position="133"/>
        <end position="158"/>
    </location>
</feature>
<evidence type="ECO:0000256" key="8">
    <source>
        <dbReference type="ARBA" id="ARBA00023288"/>
    </source>
</evidence>
<gene>
    <name evidence="13" type="ORF">KK1_043248</name>
</gene>
<dbReference type="GO" id="GO:0098552">
    <property type="term" value="C:side of membrane"/>
    <property type="evidence" value="ECO:0007669"/>
    <property type="project" value="UniProtKB-KW"/>
</dbReference>
<dbReference type="InterPro" id="IPR016140">
    <property type="entry name" value="Bifunc_inhib/LTP/seed_store"/>
</dbReference>
<evidence type="ECO:0000259" key="12">
    <source>
        <dbReference type="SMART" id="SM00499"/>
    </source>
</evidence>
<dbReference type="Gramene" id="C.cajan_40884.t">
    <property type="protein sequence ID" value="C.cajan_40884.t"/>
    <property type="gene ID" value="C.cajan_40884"/>
</dbReference>
<dbReference type="Pfam" id="PF14368">
    <property type="entry name" value="LTP_2"/>
    <property type="match status" value="1"/>
</dbReference>
<feature type="transmembrane region" description="Helical" evidence="10">
    <location>
        <begin position="165"/>
        <end position="184"/>
    </location>
</feature>
<keyword evidence="3" id="KW-1003">Cell membrane</keyword>
<dbReference type="SUPFAM" id="SSF47699">
    <property type="entry name" value="Bifunctional inhibitor/lipid-transfer protein/seed storage 2S albumin"/>
    <property type="match status" value="1"/>
</dbReference>
<evidence type="ECO:0000313" key="14">
    <source>
        <dbReference type="Proteomes" id="UP000075243"/>
    </source>
</evidence>
<dbReference type="GO" id="GO:0005886">
    <property type="term" value="C:plasma membrane"/>
    <property type="evidence" value="ECO:0007669"/>
    <property type="project" value="UniProtKB-SubCell"/>
</dbReference>
<protein>
    <submittedName>
        <fullName evidence="13">GPI-anchored protein At1g27950 family</fullName>
    </submittedName>
</protein>
<dbReference type="OMA" id="VCKTPTN"/>
<keyword evidence="10" id="KW-0812">Transmembrane</keyword>
<evidence type="ECO:0000256" key="2">
    <source>
        <dbReference type="ARBA" id="ARBA00009748"/>
    </source>
</evidence>
<evidence type="ECO:0000256" key="6">
    <source>
        <dbReference type="ARBA" id="ARBA00023157"/>
    </source>
</evidence>
<evidence type="ECO:0000256" key="11">
    <source>
        <dbReference type="SAM" id="SignalP"/>
    </source>
</evidence>
<keyword evidence="10" id="KW-0472">Membrane</keyword>
<evidence type="ECO:0000256" key="10">
    <source>
        <dbReference type="SAM" id="Phobius"/>
    </source>
</evidence>
<dbReference type="STRING" id="3821.A0A151QZQ6"/>
<feature type="signal peptide" evidence="11">
    <location>
        <begin position="1"/>
        <end position="23"/>
    </location>
</feature>
<keyword evidence="4" id="KW-0336">GPI-anchor</keyword>
<dbReference type="InterPro" id="IPR036312">
    <property type="entry name" value="Bifun_inhib/LTP/seed_sf"/>
</dbReference>
<evidence type="ECO:0000256" key="4">
    <source>
        <dbReference type="ARBA" id="ARBA00022622"/>
    </source>
</evidence>
<accession>A0A151QZQ6</accession>
<keyword evidence="10" id="KW-1133">Transmembrane helix</keyword>
<dbReference type="Gene3D" id="1.10.110.10">
    <property type="entry name" value="Plant lipid-transfer and hydrophobic proteins"/>
    <property type="match status" value="1"/>
</dbReference>
<dbReference type="EMBL" id="KQ484334">
    <property type="protein sequence ID" value="KYP35705.1"/>
    <property type="molecule type" value="Genomic_DNA"/>
</dbReference>
<keyword evidence="5 11" id="KW-0732">Signal</keyword>
<keyword evidence="6" id="KW-1015">Disulfide bond</keyword>
<feature type="domain" description="Bifunctional inhibitor/plant lipid transfer protein/seed storage helical" evidence="12">
    <location>
        <begin position="32"/>
        <end position="109"/>
    </location>
</feature>
<evidence type="ECO:0000313" key="13">
    <source>
        <dbReference type="EMBL" id="KYP35705.1"/>
    </source>
</evidence>
<keyword evidence="14" id="KW-1185">Reference proteome</keyword>
<name>A0A151QZQ6_CAJCA</name>
<evidence type="ECO:0000256" key="5">
    <source>
        <dbReference type="ARBA" id="ARBA00022729"/>
    </source>
</evidence>
<dbReference type="InterPro" id="IPR043325">
    <property type="entry name" value="LTSS"/>
</dbReference>
<comment type="subcellular location">
    <subcellularLocation>
        <location evidence="1">Cell membrane</location>
        <topology evidence="1">Lipid-anchor</topology>
        <topology evidence="1">GPI-anchor</topology>
    </subcellularLocation>
</comment>
<keyword evidence="7" id="KW-0325">Glycoprotein</keyword>
<dbReference type="CDD" id="cd00010">
    <property type="entry name" value="AAI_LTSS"/>
    <property type="match status" value="1"/>
</dbReference>
<evidence type="ECO:0000256" key="3">
    <source>
        <dbReference type="ARBA" id="ARBA00022475"/>
    </source>
</evidence>